<dbReference type="SUPFAM" id="SSF102114">
    <property type="entry name" value="Radical SAM enzymes"/>
    <property type="match status" value="1"/>
</dbReference>
<dbReference type="CDD" id="cd01335">
    <property type="entry name" value="Radical_SAM"/>
    <property type="match status" value="1"/>
</dbReference>
<evidence type="ECO:0000256" key="3">
    <source>
        <dbReference type="ARBA" id="ARBA00023004"/>
    </source>
</evidence>
<keyword evidence="1" id="KW-0949">S-adenosyl-L-methionine</keyword>
<evidence type="ECO:0000256" key="2">
    <source>
        <dbReference type="ARBA" id="ARBA00022723"/>
    </source>
</evidence>
<dbReference type="InterPro" id="IPR007197">
    <property type="entry name" value="rSAM"/>
</dbReference>
<gene>
    <name evidence="6" type="ORF">ENU66_04665</name>
</gene>
<accession>A0A7V3ZXR3</accession>
<dbReference type="GO" id="GO:0003824">
    <property type="term" value="F:catalytic activity"/>
    <property type="evidence" value="ECO:0007669"/>
    <property type="project" value="InterPro"/>
</dbReference>
<dbReference type="EMBL" id="DTDJ01000031">
    <property type="protein sequence ID" value="HGL17602.1"/>
    <property type="molecule type" value="Genomic_DNA"/>
</dbReference>
<dbReference type="SMART" id="SM00729">
    <property type="entry name" value="Elp3"/>
    <property type="match status" value="1"/>
</dbReference>
<dbReference type="Gene3D" id="3.20.20.70">
    <property type="entry name" value="Aldolase class I"/>
    <property type="match status" value="1"/>
</dbReference>
<dbReference type="InterPro" id="IPR006638">
    <property type="entry name" value="Elp3/MiaA/NifB-like_rSAM"/>
</dbReference>
<reference evidence="6" key="1">
    <citation type="journal article" date="2020" name="mSystems">
        <title>Genome- and Community-Level Interaction Insights into Carbon Utilization and Element Cycling Functions of Hydrothermarchaeota in Hydrothermal Sediment.</title>
        <authorList>
            <person name="Zhou Z."/>
            <person name="Liu Y."/>
            <person name="Xu W."/>
            <person name="Pan J."/>
            <person name="Luo Z.H."/>
            <person name="Li M."/>
        </authorList>
    </citation>
    <scope>NUCLEOTIDE SEQUENCE [LARGE SCALE GENOMIC DNA]</scope>
    <source>
        <strain evidence="6">SpSt-69</strain>
    </source>
</reference>
<dbReference type="SUPFAM" id="SSF47781">
    <property type="entry name" value="RuvA domain 2-like"/>
    <property type="match status" value="1"/>
</dbReference>
<dbReference type="PROSITE" id="PS51918">
    <property type="entry name" value="RADICAL_SAM"/>
    <property type="match status" value="1"/>
</dbReference>
<dbReference type="AlphaFoldDB" id="A0A7V3ZXR3"/>
<protein>
    <submittedName>
        <fullName evidence="6">Putative DNA modification/repair radical SAM protein</fullName>
    </submittedName>
</protein>
<proteinExistence type="predicted"/>
<dbReference type="InterPro" id="IPR058240">
    <property type="entry name" value="rSAM_sf"/>
</dbReference>
<dbReference type="Gene3D" id="1.10.150.320">
    <property type="entry name" value="Photosystem II 12 kDa extrinsic protein"/>
    <property type="match status" value="1"/>
</dbReference>
<dbReference type="SFLD" id="SFLDG01102">
    <property type="entry name" value="Uncharacterised_Radical_SAM_Su"/>
    <property type="match status" value="1"/>
</dbReference>
<organism evidence="6">
    <name type="scientific">candidate division WOR-3 bacterium</name>
    <dbReference type="NCBI Taxonomy" id="2052148"/>
    <lineage>
        <taxon>Bacteria</taxon>
        <taxon>Bacteria division WOR-3</taxon>
    </lineage>
</organism>
<evidence type="ECO:0000259" key="5">
    <source>
        <dbReference type="PROSITE" id="PS51918"/>
    </source>
</evidence>
<dbReference type="GO" id="GO:0051536">
    <property type="term" value="F:iron-sulfur cluster binding"/>
    <property type="evidence" value="ECO:0007669"/>
    <property type="project" value="UniProtKB-KW"/>
</dbReference>
<comment type="caution">
    <text evidence="6">The sequence shown here is derived from an EMBL/GenBank/DDBJ whole genome shotgun (WGS) entry which is preliminary data.</text>
</comment>
<keyword evidence="4" id="KW-0411">Iron-sulfur</keyword>
<name>A0A7V3ZXR3_UNCW3</name>
<feature type="domain" description="Radical SAM core" evidence="5">
    <location>
        <begin position="46"/>
        <end position="286"/>
    </location>
</feature>
<evidence type="ECO:0000313" key="6">
    <source>
        <dbReference type="EMBL" id="HGL17602.1"/>
    </source>
</evidence>
<evidence type="ECO:0000256" key="1">
    <source>
        <dbReference type="ARBA" id="ARBA00022691"/>
    </source>
</evidence>
<dbReference type="Pfam" id="PF04055">
    <property type="entry name" value="Radical_SAM"/>
    <property type="match status" value="1"/>
</dbReference>
<dbReference type="GO" id="GO:0046872">
    <property type="term" value="F:metal ion binding"/>
    <property type="evidence" value="ECO:0007669"/>
    <property type="project" value="UniProtKB-KW"/>
</dbReference>
<keyword evidence="2" id="KW-0479">Metal-binding</keyword>
<keyword evidence="3" id="KW-0408">Iron</keyword>
<dbReference type="SFLD" id="SFLDS00029">
    <property type="entry name" value="Radical_SAM"/>
    <property type="match status" value="1"/>
</dbReference>
<dbReference type="InterPro" id="IPR010994">
    <property type="entry name" value="RuvA_2-like"/>
</dbReference>
<evidence type="ECO:0000256" key="4">
    <source>
        <dbReference type="ARBA" id="ARBA00023014"/>
    </source>
</evidence>
<sequence length="383" mass="44338">MDRVSKIKLLIEAARYDLCGDCLLSKEIKRTKDLNRTRWIYPELLPDGKKVRLLKVLFSNYCENDCAYCSISKFMNIVRVSFTSEELAEIFVNLYQRGLVNGLFLSSGVKGNPEKTMRELIDTVWLLRKKYHFKGYVHLKILPGVSLQTVEEAVRLASRVSVNLEVPNDTYLRKVSSKKEIGKDLLEKLNRISVTKESQPGILKDGFTTQFVVGVAEESDFEILQTVDKLYRNLRLSRAYYSAFQPIPGTPLQSKPPTNLMREVRLYQADYLIRKYGFTLKELSFDNRGFLSLTKDPKESWALQHPEFFPVEITRADFFELLRVPGIGPKTARWILKTREALSTYQILNALKFYPNLRRALPYITIKGKRPRKPALQGELFFI</sequence>
<dbReference type="InterPro" id="IPR023874">
    <property type="entry name" value="DNA_rSAM_put"/>
</dbReference>
<dbReference type="InterPro" id="IPR013785">
    <property type="entry name" value="Aldolase_TIM"/>
</dbReference>